<dbReference type="EMBL" id="JAYWLC010000005">
    <property type="protein sequence ID" value="MER5171927.1"/>
    <property type="molecule type" value="Genomic_DNA"/>
</dbReference>
<dbReference type="Proteomes" id="UP001438953">
    <property type="component" value="Unassembled WGS sequence"/>
</dbReference>
<feature type="region of interest" description="Disordered" evidence="1">
    <location>
        <begin position="1"/>
        <end position="52"/>
    </location>
</feature>
<proteinExistence type="predicted"/>
<name>A0ABV1SG89_9RHOB</name>
<dbReference type="SUPFAM" id="SSF46955">
    <property type="entry name" value="Putative DNA-binding domain"/>
    <property type="match status" value="1"/>
</dbReference>
<evidence type="ECO:0008006" key="4">
    <source>
        <dbReference type="Google" id="ProtNLM"/>
    </source>
</evidence>
<gene>
    <name evidence="2" type="ORF">VSX56_09060</name>
</gene>
<accession>A0ABV1SG89</accession>
<reference evidence="2 3" key="2">
    <citation type="submission" date="2024-06" db="EMBL/GenBank/DDBJ databases">
        <title>Thioclava kandeliae sp. nov. from a rhizosphere soil sample of Kandelia candel in a mangrove.</title>
        <authorList>
            <person name="Mu T."/>
        </authorList>
    </citation>
    <scope>NUCLEOTIDE SEQUENCE [LARGE SCALE GENOMIC DNA]</scope>
    <source>
        <strain evidence="2 3">CPCC 100088</strain>
    </source>
</reference>
<protein>
    <recommendedName>
        <fullName evidence="4">AlpA family phage regulatory protein</fullName>
    </recommendedName>
</protein>
<evidence type="ECO:0000313" key="3">
    <source>
        <dbReference type="Proteomes" id="UP001438953"/>
    </source>
</evidence>
<organism evidence="2 3">
    <name type="scientific">Thioclava kandeliae</name>
    <dbReference type="NCBI Taxonomy" id="3070818"/>
    <lineage>
        <taxon>Bacteria</taxon>
        <taxon>Pseudomonadati</taxon>
        <taxon>Pseudomonadota</taxon>
        <taxon>Alphaproteobacteria</taxon>
        <taxon>Rhodobacterales</taxon>
        <taxon>Paracoccaceae</taxon>
        <taxon>Thioclava</taxon>
    </lineage>
</organism>
<dbReference type="InterPro" id="IPR009061">
    <property type="entry name" value="DNA-bd_dom_put_sf"/>
</dbReference>
<evidence type="ECO:0000313" key="2">
    <source>
        <dbReference type="EMBL" id="MER5171927.1"/>
    </source>
</evidence>
<feature type="compositionally biased region" description="Polar residues" evidence="1">
    <location>
        <begin position="1"/>
        <end position="12"/>
    </location>
</feature>
<sequence length="120" mass="13492">MSYDTYQFSLFPTPTRAKEPSRATPQPSAVAGAKSRHITPSAPQETRKQANAALPVAEASPRFISVGEVAQRYSVSVRTICRWLKIDKFPQPYRFGSGMTRWAITDLDAHDLLRAQERKQ</sequence>
<dbReference type="RefSeq" id="WP_339114094.1">
    <property type="nucleotide sequence ID" value="NZ_JAYWLC010000005.1"/>
</dbReference>
<keyword evidence="3" id="KW-1185">Reference proteome</keyword>
<comment type="caution">
    <text evidence="2">The sequence shown here is derived from an EMBL/GenBank/DDBJ whole genome shotgun (WGS) entry which is preliminary data.</text>
</comment>
<evidence type="ECO:0000256" key="1">
    <source>
        <dbReference type="SAM" id="MobiDB-lite"/>
    </source>
</evidence>
<reference evidence="2 3" key="1">
    <citation type="submission" date="2024-01" db="EMBL/GenBank/DDBJ databases">
        <authorList>
            <person name="Deng Y."/>
            <person name="Su J."/>
        </authorList>
    </citation>
    <scope>NUCLEOTIDE SEQUENCE [LARGE SCALE GENOMIC DNA]</scope>
    <source>
        <strain evidence="2 3">CPCC 100088</strain>
    </source>
</reference>